<reference evidence="1" key="1">
    <citation type="journal article" date="2020" name="Stud. Mycol.">
        <title>101 Dothideomycetes genomes: a test case for predicting lifestyles and emergence of pathogens.</title>
        <authorList>
            <person name="Haridas S."/>
            <person name="Albert R."/>
            <person name="Binder M."/>
            <person name="Bloem J."/>
            <person name="Labutti K."/>
            <person name="Salamov A."/>
            <person name="Andreopoulos B."/>
            <person name="Baker S."/>
            <person name="Barry K."/>
            <person name="Bills G."/>
            <person name="Bluhm B."/>
            <person name="Cannon C."/>
            <person name="Castanera R."/>
            <person name="Culley D."/>
            <person name="Daum C."/>
            <person name="Ezra D."/>
            <person name="Gonzalez J."/>
            <person name="Henrissat B."/>
            <person name="Kuo A."/>
            <person name="Liang C."/>
            <person name="Lipzen A."/>
            <person name="Lutzoni F."/>
            <person name="Magnuson J."/>
            <person name="Mondo S."/>
            <person name="Nolan M."/>
            <person name="Ohm R."/>
            <person name="Pangilinan J."/>
            <person name="Park H.-J."/>
            <person name="Ramirez L."/>
            <person name="Alfaro M."/>
            <person name="Sun H."/>
            <person name="Tritt A."/>
            <person name="Yoshinaga Y."/>
            <person name="Zwiers L.-H."/>
            <person name="Turgeon B."/>
            <person name="Goodwin S."/>
            <person name="Spatafora J."/>
            <person name="Crous P."/>
            <person name="Grigoriev I."/>
        </authorList>
    </citation>
    <scope>NUCLEOTIDE SEQUENCE</scope>
    <source>
        <strain evidence="1">CBS 115976</strain>
    </source>
</reference>
<proteinExistence type="predicted"/>
<protein>
    <submittedName>
        <fullName evidence="1">Uncharacterized protein</fullName>
    </submittedName>
</protein>
<dbReference type="AlphaFoldDB" id="A0A6A6TWH1"/>
<keyword evidence="2" id="KW-1185">Reference proteome</keyword>
<evidence type="ECO:0000313" key="1">
    <source>
        <dbReference type="EMBL" id="KAF2664080.1"/>
    </source>
</evidence>
<sequence>MFAVLVKLSSSTPIVEISSPPDDSARGLSSLSFASEQFVLTPAPLAILEPNNHDANRKIASRYTKT</sequence>
<dbReference type="Proteomes" id="UP000799302">
    <property type="component" value="Unassembled WGS sequence"/>
</dbReference>
<gene>
    <name evidence="1" type="ORF">BT63DRAFT_100527</name>
</gene>
<dbReference type="EMBL" id="MU004243">
    <property type="protein sequence ID" value="KAF2664080.1"/>
    <property type="molecule type" value="Genomic_DNA"/>
</dbReference>
<organism evidence="1 2">
    <name type="scientific">Microthyrium microscopicum</name>
    <dbReference type="NCBI Taxonomy" id="703497"/>
    <lineage>
        <taxon>Eukaryota</taxon>
        <taxon>Fungi</taxon>
        <taxon>Dikarya</taxon>
        <taxon>Ascomycota</taxon>
        <taxon>Pezizomycotina</taxon>
        <taxon>Dothideomycetes</taxon>
        <taxon>Dothideomycetes incertae sedis</taxon>
        <taxon>Microthyriales</taxon>
        <taxon>Microthyriaceae</taxon>
        <taxon>Microthyrium</taxon>
    </lineage>
</organism>
<evidence type="ECO:0000313" key="2">
    <source>
        <dbReference type="Proteomes" id="UP000799302"/>
    </source>
</evidence>
<name>A0A6A6TWH1_9PEZI</name>
<accession>A0A6A6TWH1</accession>